<dbReference type="Gene3D" id="3.40.630.10">
    <property type="entry name" value="Zn peptidases"/>
    <property type="match status" value="1"/>
</dbReference>
<dbReference type="Pfam" id="PF01546">
    <property type="entry name" value="Peptidase_M20"/>
    <property type="match status" value="1"/>
</dbReference>
<protein>
    <submittedName>
        <fullName evidence="7">M20/M25/M40 family metallo-hydrolase</fullName>
    </submittedName>
</protein>
<dbReference type="InterPro" id="IPR036264">
    <property type="entry name" value="Bact_exopeptidase_dim_dom"/>
</dbReference>
<dbReference type="PANTHER" id="PTHR45962:SF1">
    <property type="entry name" value="N-FATTY-ACYL-AMINO ACID SYNTHASE_HYDROLASE PM20D1"/>
    <property type="match status" value="1"/>
</dbReference>
<dbReference type="PANTHER" id="PTHR45962">
    <property type="entry name" value="N-FATTY-ACYL-AMINO ACID SYNTHASE/HYDROLASE PM20D1"/>
    <property type="match status" value="1"/>
</dbReference>
<name>A0ABT1E8B3_9FIRM</name>
<dbReference type="RefSeq" id="WP_262065644.1">
    <property type="nucleotide sequence ID" value="NZ_JAMXOD010000005.1"/>
</dbReference>
<evidence type="ECO:0000256" key="2">
    <source>
        <dbReference type="ARBA" id="ARBA00022670"/>
    </source>
</evidence>
<dbReference type="Gene3D" id="1.10.150.900">
    <property type="match status" value="1"/>
</dbReference>
<dbReference type="SUPFAM" id="SSF55031">
    <property type="entry name" value="Bacterial exopeptidase dimerisation domain"/>
    <property type="match status" value="1"/>
</dbReference>
<comment type="caution">
    <text evidence="7">The sequence shown here is derived from an EMBL/GenBank/DDBJ whole genome shotgun (WGS) entry which is preliminary data.</text>
</comment>
<keyword evidence="3" id="KW-0479">Metal-binding</keyword>
<dbReference type="SUPFAM" id="SSF53187">
    <property type="entry name" value="Zn-dependent exopeptidases"/>
    <property type="match status" value="1"/>
</dbReference>
<organism evidence="7 8">
    <name type="scientific">Aequitasia blattaphilus</name>
    <dbReference type="NCBI Taxonomy" id="2949332"/>
    <lineage>
        <taxon>Bacteria</taxon>
        <taxon>Bacillati</taxon>
        <taxon>Bacillota</taxon>
        <taxon>Clostridia</taxon>
        <taxon>Lachnospirales</taxon>
        <taxon>Lachnospiraceae</taxon>
        <taxon>Aequitasia</taxon>
    </lineage>
</organism>
<keyword evidence="2" id="KW-0645">Protease</keyword>
<dbReference type="Proteomes" id="UP001523566">
    <property type="component" value="Unassembled WGS sequence"/>
</dbReference>
<keyword evidence="8" id="KW-1185">Reference proteome</keyword>
<evidence type="ECO:0000313" key="7">
    <source>
        <dbReference type="EMBL" id="MCP1101859.1"/>
    </source>
</evidence>
<accession>A0ABT1E8B3</accession>
<feature type="domain" description="Peptidase M20 dimerisation" evidence="6">
    <location>
        <begin position="230"/>
        <end position="376"/>
    </location>
</feature>
<dbReference type="InterPro" id="IPR001261">
    <property type="entry name" value="ArgE/DapE_CS"/>
</dbReference>
<dbReference type="PROSITE" id="PS00758">
    <property type="entry name" value="ARGE_DAPE_CPG2_1"/>
    <property type="match status" value="1"/>
</dbReference>
<dbReference type="Pfam" id="PF07687">
    <property type="entry name" value="M20_dimer"/>
    <property type="match status" value="1"/>
</dbReference>
<evidence type="ECO:0000313" key="8">
    <source>
        <dbReference type="Proteomes" id="UP001523566"/>
    </source>
</evidence>
<dbReference type="EMBL" id="JAMZFW010000005">
    <property type="protein sequence ID" value="MCP1101859.1"/>
    <property type="molecule type" value="Genomic_DNA"/>
</dbReference>
<dbReference type="InterPro" id="IPR002933">
    <property type="entry name" value="Peptidase_M20"/>
</dbReference>
<comment type="similarity">
    <text evidence="1">Belongs to the peptidase M20A family.</text>
</comment>
<dbReference type="InterPro" id="IPR047177">
    <property type="entry name" value="Pept_M20A"/>
</dbReference>
<evidence type="ECO:0000256" key="5">
    <source>
        <dbReference type="ARBA" id="ARBA00022833"/>
    </source>
</evidence>
<keyword evidence="4" id="KW-0378">Hydrolase</keyword>
<evidence type="ECO:0000256" key="3">
    <source>
        <dbReference type="ARBA" id="ARBA00022723"/>
    </source>
</evidence>
<dbReference type="InterPro" id="IPR011650">
    <property type="entry name" value="Peptidase_M20_dimer"/>
</dbReference>
<evidence type="ECO:0000259" key="6">
    <source>
        <dbReference type="Pfam" id="PF07687"/>
    </source>
</evidence>
<dbReference type="Gene3D" id="3.30.70.360">
    <property type="match status" value="1"/>
</dbReference>
<evidence type="ECO:0000256" key="4">
    <source>
        <dbReference type="ARBA" id="ARBA00022801"/>
    </source>
</evidence>
<keyword evidence="5" id="KW-0862">Zinc</keyword>
<gene>
    <name evidence="7" type="ORF">NK125_05445</name>
</gene>
<evidence type="ECO:0000256" key="1">
    <source>
        <dbReference type="ARBA" id="ARBA00006247"/>
    </source>
</evidence>
<proteinExistence type="inferred from homology"/>
<sequence>MTVLLVVLLVIGVLIATVLLRTAMQKPTAAKTVVIEYQESERSEGYGQKLSQMIQCETVSSRDNMKVDKFYKFQEVLEQLFPRVFTTCIKTDIEGSLLLRWQGKASEAPILLMSHQDVVEAPGEWTHPPFSGDVEDGVVWGRGTVDTKGNLFCILQSVEELIEQGYIPEQDIYVASSNTEEIRGEGAPKTVAYLKAQGVRPKLLLDEGGMILENPIGGVNGTYAMVGVLEKGYGDLEFTARGTGGHASAPGKNTPLVRIAKFMAEVEEKSPFKVEFYDSVTEMFRRLTPNMVFPMKLVFANLWCFAPILKKVMPSISPAGAAMLQTTIAFTMAKGSDGANVLPQEAKVWANLRFSHHQPTEESIAIITELAKKYDIETKVIYKDNPDPIVDYRSDEFKTVERTINDLFPGVGVVPYPMTGGTDAKFYQEICDNCIRFAPLYINAQQYGSIHGIDENIHARTLTKGVDFFQSIIQNYHTNL</sequence>
<reference evidence="7 8" key="1">
    <citation type="journal article" date="2022" name="Genome Biol. Evol.">
        <title>Host diet, physiology and behaviors set the stage for Lachnospiraceae cladogenesis.</title>
        <authorList>
            <person name="Vera-Ponce De Leon A."/>
            <person name="Schneider M."/>
            <person name="Jahnes B.C."/>
            <person name="Sadowski V."/>
            <person name="Camuy-Velez L.A."/>
            <person name="Duan J."/>
            <person name="Sabree Z.L."/>
        </authorList>
    </citation>
    <scope>NUCLEOTIDE SEQUENCE [LARGE SCALE GENOMIC DNA]</scope>
    <source>
        <strain evidence="7 8">PAL113</strain>
    </source>
</reference>